<dbReference type="OrthoDB" id="9809164at2"/>
<name>A0A178MRM1_9PROT</name>
<dbReference type="Pfam" id="PF00691">
    <property type="entry name" value="OmpA"/>
    <property type="match status" value="1"/>
</dbReference>
<evidence type="ECO:0000256" key="8">
    <source>
        <dbReference type="HAMAP-Rule" id="MF_02204"/>
    </source>
</evidence>
<dbReference type="RefSeq" id="WP_068499385.1">
    <property type="nucleotide sequence ID" value="NZ_LWQU01000130.1"/>
</dbReference>
<dbReference type="InterPro" id="IPR014169">
    <property type="entry name" value="Pal_lipo_C"/>
</dbReference>
<dbReference type="Gene3D" id="3.30.1330.60">
    <property type="entry name" value="OmpA-like domain"/>
    <property type="match status" value="1"/>
</dbReference>
<evidence type="ECO:0000313" key="10">
    <source>
        <dbReference type="EMBL" id="OAN51516.1"/>
    </source>
</evidence>
<keyword evidence="1 8" id="KW-0132">Cell division</keyword>
<dbReference type="InterPro" id="IPR006311">
    <property type="entry name" value="TAT_signal"/>
</dbReference>
<dbReference type="EMBL" id="LWQU01000130">
    <property type="protein sequence ID" value="OAN51516.1"/>
    <property type="molecule type" value="Genomic_DNA"/>
</dbReference>
<evidence type="ECO:0000256" key="7">
    <source>
        <dbReference type="ARBA" id="ARBA00023306"/>
    </source>
</evidence>
<dbReference type="STRING" id="1437059.A6A05_01245"/>
<evidence type="ECO:0000256" key="3">
    <source>
        <dbReference type="ARBA" id="ARBA00023136"/>
    </source>
</evidence>
<feature type="domain" description="OmpA-like" evidence="9">
    <location>
        <begin position="51"/>
        <end position="166"/>
    </location>
</feature>
<comment type="subcellular location">
    <subcellularLocation>
        <location evidence="8">Cell outer membrane</location>
        <topology evidence="8">Lipid-anchor</topology>
    </subcellularLocation>
</comment>
<dbReference type="Proteomes" id="UP000078543">
    <property type="component" value="Unassembled WGS sequence"/>
</dbReference>
<dbReference type="PRINTS" id="PR01021">
    <property type="entry name" value="OMPADOMAIN"/>
</dbReference>
<dbReference type="NCBIfam" id="TIGR02802">
    <property type="entry name" value="Pal_lipo"/>
    <property type="match status" value="1"/>
</dbReference>
<dbReference type="InterPro" id="IPR006665">
    <property type="entry name" value="OmpA-like"/>
</dbReference>
<keyword evidence="6 8" id="KW-0449">Lipoprotein</keyword>
<protein>
    <recommendedName>
        <fullName evidence="8">Peptidoglycan-associated lipoprotein</fullName>
        <shortName evidence="8">PAL</shortName>
    </recommendedName>
</protein>
<dbReference type="PANTHER" id="PTHR30329">
    <property type="entry name" value="STATOR ELEMENT OF FLAGELLAR MOTOR COMPLEX"/>
    <property type="match status" value="1"/>
</dbReference>
<accession>A0A178MRM1</accession>
<keyword evidence="2 8" id="KW-0732">Signal</keyword>
<dbReference type="AlphaFoldDB" id="A0A178MRM1"/>
<dbReference type="GO" id="GO:0009279">
    <property type="term" value="C:cell outer membrane"/>
    <property type="evidence" value="ECO:0007669"/>
    <property type="project" value="UniProtKB-SubCell"/>
</dbReference>
<evidence type="ECO:0000256" key="6">
    <source>
        <dbReference type="ARBA" id="ARBA00023288"/>
    </source>
</evidence>
<organism evidence="10 11">
    <name type="scientific">Magnetospirillum moscoviense</name>
    <dbReference type="NCBI Taxonomy" id="1437059"/>
    <lineage>
        <taxon>Bacteria</taxon>
        <taxon>Pseudomonadati</taxon>
        <taxon>Pseudomonadota</taxon>
        <taxon>Alphaproteobacteria</taxon>
        <taxon>Rhodospirillales</taxon>
        <taxon>Rhodospirillaceae</taxon>
        <taxon>Magnetospirillum</taxon>
    </lineage>
</organism>
<dbReference type="GO" id="GO:0051301">
    <property type="term" value="P:cell division"/>
    <property type="evidence" value="ECO:0007669"/>
    <property type="project" value="UniProtKB-UniRule"/>
</dbReference>
<evidence type="ECO:0000256" key="1">
    <source>
        <dbReference type="ARBA" id="ARBA00022618"/>
    </source>
</evidence>
<evidence type="ECO:0000259" key="9">
    <source>
        <dbReference type="PROSITE" id="PS51123"/>
    </source>
</evidence>
<keyword evidence="11" id="KW-1185">Reference proteome</keyword>
<reference evidence="10 11" key="1">
    <citation type="submission" date="2016-04" db="EMBL/GenBank/DDBJ databases">
        <title>Draft genome sequence of freshwater magnetotactic bacteria Magnetospirillum marisnigri SP-1 and Magnetospirillum moscoviense BB-1.</title>
        <authorList>
            <person name="Koziaeva V."/>
            <person name="Dziuba M.V."/>
            <person name="Ivanov T.M."/>
            <person name="Kuznetsov B."/>
            <person name="Grouzdev D.S."/>
        </authorList>
    </citation>
    <scope>NUCLEOTIDE SEQUENCE [LARGE SCALE GENOMIC DNA]</scope>
    <source>
        <strain evidence="10 11">BB-1</strain>
    </source>
</reference>
<keyword evidence="7 8" id="KW-0131">Cell cycle</keyword>
<dbReference type="PROSITE" id="PS51318">
    <property type="entry name" value="TAT"/>
    <property type="match status" value="1"/>
</dbReference>
<dbReference type="InterPro" id="IPR006664">
    <property type="entry name" value="OMP_bac"/>
</dbReference>
<evidence type="ECO:0000256" key="2">
    <source>
        <dbReference type="ARBA" id="ARBA00022729"/>
    </source>
</evidence>
<dbReference type="InterPro" id="IPR036737">
    <property type="entry name" value="OmpA-like_sf"/>
</dbReference>
<gene>
    <name evidence="8" type="primary">pal</name>
    <name evidence="10" type="ORF">A6A05_01245</name>
</gene>
<dbReference type="PROSITE" id="PS51123">
    <property type="entry name" value="OMPA_2"/>
    <property type="match status" value="1"/>
</dbReference>
<dbReference type="InterPro" id="IPR050330">
    <property type="entry name" value="Bact_OuterMem_StrucFunc"/>
</dbReference>
<dbReference type="PROSITE" id="PS51257">
    <property type="entry name" value="PROKAR_LIPOPROTEIN"/>
    <property type="match status" value="1"/>
</dbReference>
<dbReference type="InterPro" id="IPR039001">
    <property type="entry name" value="Pal"/>
</dbReference>
<comment type="function">
    <text evidence="8">Part of the Tol-Pal system, which plays a role in outer membrane invagination during cell division and is important for maintaining outer membrane integrity.</text>
</comment>
<evidence type="ECO:0000256" key="5">
    <source>
        <dbReference type="ARBA" id="ARBA00023237"/>
    </source>
</evidence>
<proteinExistence type="inferred from homology"/>
<dbReference type="PANTHER" id="PTHR30329:SF21">
    <property type="entry name" value="LIPOPROTEIN YIAD-RELATED"/>
    <property type="match status" value="1"/>
</dbReference>
<dbReference type="CDD" id="cd07185">
    <property type="entry name" value="OmpA_C-like"/>
    <property type="match status" value="1"/>
</dbReference>
<keyword evidence="4 8" id="KW-0564">Palmitate</keyword>
<evidence type="ECO:0000313" key="11">
    <source>
        <dbReference type="Proteomes" id="UP000078543"/>
    </source>
</evidence>
<keyword evidence="5 8" id="KW-0998">Cell outer membrane</keyword>
<sequence length="166" mass="18299">MTDSRRDFLLRFAATALAAGTAGCQSAPEHSELFGDKITPHVVYGVPPNPLGDFVSSVGDKVYFDTDRSLLRADSKAILDRQAEWARRNPAFTFTVEGHADERGTREYNLALAEKRAQTVKMYLAARGVDHKRITVVSYGKERPAALGSNEAAWAQNRRAVTIPHP</sequence>
<dbReference type="HAMAP" id="MF_02204">
    <property type="entry name" value="Pal"/>
    <property type="match status" value="1"/>
</dbReference>
<comment type="caution">
    <text evidence="10">The sequence shown here is derived from an EMBL/GenBank/DDBJ whole genome shotgun (WGS) entry which is preliminary data.</text>
</comment>
<evidence type="ECO:0000256" key="4">
    <source>
        <dbReference type="ARBA" id="ARBA00023139"/>
    </source>
</evidence>
<keyword evidence="3 8" id="KW-0472">Membrane</keyword>
<comment type="subunit">
    <text evidence="8">The Tol-Pal system is composed of five core proteins: the inner membrane proteins TolA, TolQ and TolR, the periplasmic protein TolB and the outer membrane protein Pal. They form a network linking the inner and outer membranes and the peptidoglycan layer.</text>
</comment>
<dbReference type="SUPFAM" id="SSF103088">
    <property type="entry name" value="OmpA-like"/>
    <property type="match status" value="1"/>
</dbReference>
<comment type="similarity">
    <text evidence="8">Belongs to the Pal lipoprotein family.</text>
</comment>